<sequence length="294" mass="31959">MHKSCVPLSAACLLISPFLVCDIRPVAAFAQWLFSNGCLVWFFCLYSCLLPWLSVGTGIIPSMVSFMGLLLYRAPCRLSAKISALWNKILVTPHILAATNACDGVQCGKGKCVPDTGYPYAFVCQCDSGWKRTRLDNEDALKFLPCVIPSCSVQYSCMPAPAPLPPVPYNTSFFDPCYWSYCGGGTCIKSSSSSSPHDRICQCDPGYTNLMNVSVFPCFNDCAIGSDCSKLGIKVADSTSTPGSGSASDSYGEFRFDLFSPLHTIKPASLTCSIFSKVNLPWKEQLLLLFLLLS</sequence>
<keyword evidence="1" id="KW-1133">Transmembrane helix</keyword>
<organism evidence="2 3">
    <name type="scientific">Trapa natans</name>
    <name type="common">Water chestnut</name>
    <dbReference type="NCBI Taxonomy" id="22666"/>
    <lineage>
        <taxon>Eukaryota</taxon>
        <taxon>Viridiplantae</taxon>
        <taxon>Streptophyta</taxon>
        <taxon>Embryophyta</taxon>
        <taxon>Tracheophyta</taxon>
        <taxon>Spermatophyta</taxon>
        <taxon>Magnoliopsida</taxon>
        <taxon>eudicotyledons</taxon>
        <taxon>Gunneridae</taxon>
        <taxon>Pentapetalae</taxon>
        <taxon>rosids</taxon>
        <taxon>malvids</taxon>
        <taxon>Myrtales</taxon>
        <taxon>Lythraceae</taxon>
        <taxon>Trapa</taxon>
    </lineage>
</organism>
<dbReference type="PANTHER" id="PTHR33881">
    <property type="entry name" value="NEUROGENIC LOCUS NOTCH-LIKE PROTEIN"/>
    <property type="match status" value="1"/>
</dbReference>
<dbReference type="PANTHER" id="PTHR33881:SF10">
    <property type="entry name" value="SLIT HOMOLOG 2 PROTEIN-LIKE"/>
    <property type="match status" value="1"/>
</dbReference>
<evidence type="ECO:0008006" key="4">
    <source>
        <dbReference type="Google" id="ProtNLM"/>
    </source>
</evidence>
<accession>A0AAN7M3I6</accession>
<reference evidence="2 3" key="1">
    <citation type="journal article" date="2023" name="Hortic Res">
        <title>Pangenome of water caltrop reveals structural variations and asymmetric subgenome divergence after allopolyploidization.</title>
        <authorList>
            <person name="Zhang X."/>
            <person name="Chen Y."/>
            <person name="Wang L."/>
            <person name="Yuan Y."/>
            <person name="Fang M."/>
            <person name="Shi L."/>
            <person name="Lu R."/>
            <person name="Comes H.P."/>
            <person name="Ma Y."/>
            <person name="Chen Y."/>
            <person name="Huang G."/>
            <person name="Zhou Y."/>
            <person name="Zheng Z."/>
            <person name="Qiu Y."/>
        </authorList>
    </citation>
    <scope>NUCLEOTIDE SEQUENCE [LARGE SCALE GENOMIC DNA]</scope>
    <source>
        <strain evidence="2">F231</strain>
    </source>
</reference>
<protein>
    <recommendedName>
        <fullName evidence="4">EGF-like domain-containing protein</fullName>
    </recommendedName>
</protein>
<feature type="transmembrane region" description="Helical" evidence="1">
    <location>
        <begin position="40"/>
        <end position="72"/>
    </location>
</feature>
<proteinExistence type="predicted"/>
<name>A0AAN7M3I6_TRANT</name>
<gene>
    <name evidence="2" type="ORF">SAY86_030802</name>
</gene>
<keyword evidence="3" id="KW-1185">Reference proteome</keyword>
<keyword evidence="1" id="KW-0472">Membrane</keyword>
<evidence type="ECO:0000313" key="3">
    <source>
        <dbReference type="Proteomes" id="UP001346149"/>
    </source>
</evidence>
<evidence type="ECO:0000313" key="2">
    <source>
        <dbReference type="EMBL" id="KAK4798476.1"/>
    </source>
</evidence>
<evidence type="ECO:0000256" key="1">
    <source>
        <dbReference type="SAM" id="Phobius"/>
    </source>
</evidence>
<dbReference type="EMBL" id="JAXQNO010000005">
    <property type="protein sequence ID" value="KAK4798476.1"/>
    <property type="molecule type" value="Genomic_DNA"/>
</dbReference>
<dbReference type="AlphaFoldDB" id="A0AAN7M3I6"/>
<keyword evidence="1" id="KW-0812">Transmembrane</keyword>
<comment type="caution">
    <text evidence="2">The sequence shown here is derived from an EMBL/GenBank/DDBJ whole genome shotgun (WGS) entry which is preliminary data.</text>
</comment>
<dbReference type="Proteomes" id="UP001346149">
    <property type="component" value="Unassembled WGS sequence"/>
</dbReference>